<sequence>MIEQRQKDVNFHVANIYEEPSDESLKELTWRLDQLEAMLNGLRPKNQTYEQILLDRMGGLEQRLRDCLSVLNARIKKTEADAKNCNSDCDWGELPTMAELQQRVKAMAASVKSRSGKRS</sequence>
<gene>
    <name evidence="1" type="ORF">DMAD_05145</name>
</gene>
<protein>
    <submittedName>
        <fullName evidence="1">Uncharacterized protein</fullName>
    </submittedName>
</protein>
<dbReference type="EMBL" id="AP029265">
    <property type="protein sequence ID" value="BFF96523.1"/>
    <property type="molecule type" value="Genomic_DNA"/>
</dbReference>
<dbReference type="AlphaFoldDB" id="A0AAU9FL94"/>
<dbReference type="Proteomes" id="UP001500889">
    <property type="component" value="Chromosome J"/>
</dbReference>
<name>A0AAU9FL94_DROMD</name>
<evidence type="ECO:0000313" key="2">
    <source>
        <dbReference type="Proteomes" id="UP001500889"/>
    </source>
</evidence>
<organism evidence="1 2">
    <name type="scientific">Drosophila madeirensis</name>
    <name type="common">Fruit fly</name>
    <dbReference type="NCBI Taxonomy" id="30013"/>
    <lineage>
        <taxon>Eukaryota</taxon>
        <taxon>Metazoa</taxon>
        <taxon>Ecdysozoa</taxon>
        <taxon>Arthropoda</taxon>
        <taxon>Hexapoda</taxon>
        <taxon>Insecta</taxon>
        <taxon>Pterygota</taxon>
        <taxon>Neoptera</taxon>
        <taxon>Endopterygota</taxon>
        <taxon>Diptera</taxon>
        <taxon>Brachycera</taxon>
        <taxon>Muscomorpha</taxon>
        <taxon>Ephydroidea</taxon>
        <taxon>Drosophilidae</taxon>
        <taxon>Drosophila</taxon>
        <taxon>Sophophora</taxon>
    </lineage>
</organism>
<keyword evidence="2" id="KW-1185">Reference proteome</keyword>
<accession>A0AAU9FL94</accession>
<proteinExistence type="predicted"/>
<evidence type="ECO:0000313" key="1">
    <source>
        <dbReference type="EMBL" id="BFF96523.1"/>
    </source>
</evidence>
<reference evidence="1 2" key="1">
    <citation type="submission" date="2024-02" db="EMBL/GenBank/DDBJ databases">
        <title>A chromosome-level genome assembly of Drosophila madeirensis, a fruit fly species endemic to Madeira island.</title>
        <authorList>
            <person name="Tomihara K."/>
            <person name="Llopart A."/>
            <person name="Yamamoto D."/>
        </authorList>
    </citation>
    <scope>NUCLEOTIDE SEQUENCE [LARGE SCALE GENOMIC DNA]</scope>
    <source>
        <strain evidence="1 2">RF1</strain>
    </source>
</reference>